<dbReference type="PANTHER" id="PTHR28259">
    <property type="entry name" value="FLUORIDE EXPORT PROTEIN 1-RELATED"/>
    <property type="match status" value="1"/>
</dbReference>
<reference evidence="11 12" key="1">
    <citation type="journal article" date="2013" name="PLoS Genet.">
        <title>Genomic mechanisms accounting for the adaptation to parasitism in nematode-trapping fungi.</title>
        <authorList>
            <person name="Meerupati T."/>
            <person name="Andersson K.M."/>
            <person name="Friman E."/>
            <person name="Kumar D."/>
            <person name="Tunlid A."/>
            <person name="Ahren D."/>
        </authorList>
    </citation>
    <scope>NUCLEOTIDE SEQUENCE [LARGE SCALE GENOMIC DNA]</scope>
    <source>
        <strain evidence="11 12">CBS 200.50</strain>
    </source>
</reference>
<comment type="function">
    <text evidence="1">Fluoride channel required for the rapid expulsion of cytoplasmic fluoride.</text>
</comment>
<dbReference type="STRING" id="1284197.S8C1J8"/>
<evidence type="ECO:0000256" key="6">
    <source>
        <dbReference type="ARBA" id="ARBA00023136"/>
    </source>
</evidence>
<evidence type="ECO:0000256" key="10">
    <source>
        <dbReference type="SAM" id="Phobius"/>
    </source>
</evidence>
<evidence type="ECO:0000256" key="3">
    <source>
        <dbReference type="ARBA" id="ARBA00022475"/>
    </source>
</evidence>
<name>S8C1J8_DACHA</name>
<keyword evidence="3" id="KW-1003">Cell membrane</keyword>
<evidence type="ECO:0000256" key="2">
    <source>
        <dbReference type="ARBA" id="ARBA00004651"/>
    </source>
</evidence>
<feature type="transmembrane region" description="Helical" evidence="10">
    <location>
        <begin position="316"/>
        <end position="338"/>
    </location>
</feature>
<dbReference type="InterPro" id="IPR003691">
    <property type="entry name" value="FluC"/>
</dbReference>
<dbReference type="AlphaFoldDB" id="S8C1J8"/>
<feature type="transmembrane region" description="Helical" evidence="10">
    <location>
        <begin position="271"/>
        <end position="295"/>
    </location>
</feature>
<proteinExistence type="inferred from homology"/>
<organism evidence="11 12">
    <name type="scientific">Dactylellina haptotyla (strain CBS 200.50)</name>
    <name type="common">Nematode-trapping fungus</name>
    <name type="synonym">Monacrosporium haptotylum</name>
    <dbReference type="NCBI Taxonomy" id="1284197"/>
    <lineage>
        <taxon>Eukaryota</taxon>
        <taxon>Fungi</taxon>
        <taxon>Dikarya</taxon>
        <taxon>Ascomycota</taxon>
        <taxon>Pezizomycotina</taxon>
        <taxon>Orbiliomycetes</taxon>
        <taxon>Orbiliales</taxon>
        <taxon>Orbiliaceae</taxon>
        <taxon>Dactylellina</taxon>
    </lineage>
</organism>
<comment type="similarity">
    <text evidence="7">Belongs to the fluoride channel Fluc/FEX (TC 1.A.43) family.</text>
</comment>
<evidence type="ECO:0000256" key="7">
    <source>
        <dbReference type="ARBA" id="ARBA00035120"/>
    </source>
</evidence>
<keyword evidence="5 10" id="KW-1133">Transmembrane helix</keyword>
<comment type="subcellular location">
    <subcellularLocation>
        <location evidence="2">Cell membrane</location>
        <topology evidence="2">Multi-pass membrane protein</topology>
    </subcellularLocation>
</comment>
<sequence length="456" mass="49477">MATTANTGENIIQPPRTATGLNEFEAANTGIVSSQDNELHELRKTMSTGSRASRRMSTGLHPVDTTSSQGHVSSNRSSQSRRYSGVAEIDAPAPVQDETQEGLSYRRSFLEDSRQEERQDAIQHPLGRLTSKERFDLLTTFSWLIFFSIFGAIARVGLSALTAYPGSPLAGVIWANFAGSFVMGFMAEEIRFFAAVPASKKKVEDTSNGENENQETIAQDNHWSVDKKAIPLYIGITTGFCGSLTSFSSWMRDIFWAMSNTMPHHDRHRGYNVEALLAQLLATVALSVGGLKCGAHMALFLRPVIPTMPKGFRPHLDILALILGPACWIGITMMAIFIPKWRGIVLFAGVFAPIGTMLRFGASKKFNPMMPTFPVGTFIVNVGGSLLDASFILLQSYSSVSFVGCEVLQGLEDGLCGCLTTVSTWVVEITSLRRGHAYVYGSASVLGGVVGPGITD</sequence>
<protein>
    <submittedName>
        <fullName evidence="11">Uncharacterized protein</fullName>
    </submittedName>
</protein>
<gene>
    <name evidence="11" type="ORF">H072_4647</name>
</gene>
<accession>S8C1J8</accession>
<dbReference type="Pfam" id="PF02537">
    <property type="entry name" value="CRCB"/>
    <property type="match status" value="2"/>
</dbReference>
<feature type="transmembrane region" description="Helical" evidence="10">
    <location>
        <begin position="137"/>
        <end position="157"/>
    </location>
</feature>
<dbReference type="OrthoDB" id="409792at2759"/>
<evidence type="ECO:0000256" key="1">
    <source>
        <dbReference type="ARBA" id="ARBA00002598"/>
    </source>
</evidence>
<feature type="region of interest" description="Disordered" evidence="9">
    <location>
        <begin position="32"/>
        <end position="101"/>
    </location>
</feature>
<dbReference type="HOGENOM" id="CLU_030507_1_1_1"/>
<feature type="transmembrane region" description="Helical" evidence="10">
    <location>
        <begin position="344"/>
        <end position="362"/>
    </location>
</feature>
<evidence type="ECO:0000256" key="8">
    <source>
        <dbReference type="ARBA" id="ARBA00035585"/>
    </source>
</evidence>
<dbReference type="GO" id="GO:0005886">
    <property type="term" value="C:plasma membrane"/>
    <property type="evidence" value="ECO:0007669"/>
    <property type="project" value="UniProtKB-SubCell"/>
</dbReference>
<comment type="catalytic activity">
    <reaction evidence="8">
        <text>fluoride(in) = fluoride(out)</text>
        <dbReference type="Rhea" id="RHEA:76159"/>
        <dbReference type="ChEBI" id="CHEBI:17051"/>
    </reaction>
    <physiologicalReaction direction="left-to-right" evidence="8">
        <dbReference type="Rhea" id="RHEA:76160"/>
    </physiologicalReaction>
</comment>
<dbReference type="EMBL" id="AQGS01000239">
    <property type="protein sequence ID" value="EPS41462.1"/>
    <property type="molecule type" value="Genomic_DNA"/>
</dbReference>
<dbReference type="GO" id="GO:1903425">
    <property type="term" value="F:fluoride transmembrane transporter activity"/>
    <property type="evidence" value="ECO:0007669"/>
    <property type="project" value="TreeGrafter"/>
</dbReference>
<keyword evidence="6 10" id="KW-0472">Membrane</keyword>
<evidence type="ECO:0000256" key="9">
    <source>
        <dbReference type="SAM" id="MobiDB-lite"/>
    </source>
</evidence>
<keyword evidence="4 10" id="KW-0812">Transmembrane</keyword>
<reference evidence="12" key="2">
    <citation type="submission" date="2013-04" db="EMBL/GenBank/DDBJ databases">
        <title>Genomic mechanisms accounting for the adaptation to parasitism in nematode-trapping fungi.</title>
        <authorList>
            <person name="Ahren D.G."/>
        </authorList>
    </citation>
    <scope>NUCLEOTIDE SEQUENCE [LARGE SCALE GENOMIC DNA]</scope>
    <source>
        <strain evidence="12">CBS 200.50</strain>
    </source>
</reference>
<feature type="compositionally biased region" description="Low complexity" evidence="9">
    <location>
        <begin position="67"/>
        <end position="84"/>
    </location>
</feature>
<keyword evidence="12" id="KW-1185">Reference proteome</keyword>
<dbReference type="eggNOG" id="ENOG502RYW7">
    <property type="taxonomic scope" value="Eukaryota"/>
</dbReference>
<dbReference type="Proteomes" id="UP000015100">
    <property type="component" value="Unassembled WGS sequence"/>
</dbReference>
<evidence type="ECO:0000256" key="4">
    <source>
        <dbReference type="ARBA" id="ARBA00022692"/>
    </source>
</evidence>
<feature type="transmembrane region" description="Helical" evidence="10">
    <location>
        <begin position="230"/>
        <end position="251"/>
    </location>
</feature>
<dbReference type="PANTHER" id="PTHR28259:SF1">
    <property type="entry name" value="FLUORIDE EXPORT PROTEIN 1-RELATED"/>
    <property type="match status" value="1"/>
</dbReference>
<evidence type="ECO:0000313" key="12">
    <source>
        <dbReference type="Proteomes" id="UP000015100"/>
    </source>
</evidence>
<evidence type="ECO:0000256" key="5">
    <source>
        <dbReference type="ARBA" id="ARBA00022989"/>
    </source>
</evidence>
<evidence type="ECO:0000313" key="11">
    <source>
        <dbReference type="EMBL" id="EPS41462.1"/>
    </source>
</evidence>
<comment type="caution">
    <text evidence="11">The sequence shown here is derived from an EMBL/GenBank/DDBJ whole genome shotgun (WGS) entry which is preliminary data.</text>
</comment>